<sequence length="97" mass="11033">MRKTSSHRLSDLPSVGRTTQSHKRNNFVSHDILSCRSQKGFYGSSTKDISAESDQKDKRCDNAKDDNGITRKRDTRKNIASERAITAEKRKTYETSP</sequence>
<name>A0ABQ5EJP7_9ASTR</name>
<dbReference type="EMBL" id="BQNB010016381">
    <property type="protein sequence ID" value="GJT51141.1"/>
    <property type="molecule type" value="Genomic_DNA"/>
</dbReference>
<keyword evidence="3" id="KW-1185">Reference proteome</keyword>
<accession>A0ABQ5EJP7</accession>
<organism evidence="2 3">
    <name type="scientific">Tanacetum coccineum</name>
    <dbReference type="NCBI Taxonomy" id="301880"/>
    <lineage>
        <taxon>Eukaryota</taxon>
        <taxon>Viridiplantae</taxon>
        <taxon>Streptophyta</taxon>
        <taxon>Embryophyta</taxon>
        <taxon>Tracheophyta</taxon>
        <taxon>Spermatophyta</taxon>
        <taxon>Magnoliopsida</taxon>
        <taxon>eudicotyledons</taxon>
        <taxon>Gunneridae</taxon>
        <taxon>Pentapetalae</taxon>
        <taxon>asterids</taxon>
        <taxon>campanulids</taxon>
        <taxon>Asterales</taxon>
        <taxon>Asteraceae</taxon>
        <taxon>Asteroideae</taxon>
        <taxon>Anthemideae</taxon>
        <taxon>Anthemidinae</taxon>
        <taxon>Tanacetum</taxon>
    </lineage>
</organism>
<dbReference type="Proteomes" id="UP001151760">
    <property type="component" value="Unassembled WGS sequence"/>
</dbReference>
<feature type="region of interest" description="Disordered" evidence="1">
    <location>
        <begin position="1"/>
        <end position="97"/>
    </location>
</feature>
<evidence type="ECO:0000313" key="2">
    <source>
        <dbReference type="EMBL" id="GJT51141.1"/>
    </source>
</evidence>
<protein>
    <submittedName>
        <fullName evidence="2">Uncharacterized protein</fullName>
    </submittedName>
</protein>
<evidence type="ECO:0000313" key="3">
    <source>
        <dbReference type="Proteomes" id="UP001151760"/>
    </source>
</evidence>
<reference evidence="2" key="1">
    <citation type="journal article" date="2022" name="Int. J. Mol. Sci.">
        <title>Draft Genome of Tanacetum Coccineum: Genomic Comparison of Closely Related Tanacetum-Family Plants.</title>
        <authorList>
            <person name="Yamashiro T."/>
            <person name="Shiraishi A."/>
            <person name="Nakayama K."/>
            <person name="Satake H."/>
        </authorList>
    </citation>
    <scope>NUCLEOTIDE SEQUENCE</scope>
</reference>
<comment type="caution">
    <text evidence="2">The sequence shown here is derived from an EMBL/GenBank/DDBJ whole genome shotgun (WGS) entry which is preliminary data.</text>
</comment>
<reference evidence="2" key="2">
    <citation type="submission" date="2022-01" db="EMBL/GenBank/DDBJ databases">
        <authorList>
            <person name="Yamashiro T."/>
            <person name="Shiraishi A."/>
            <person name="Satake H."/>
            <person name="Nakayama K."/>
        </authorList>
    </citation>
    <scope>NUCLEOTIDE SEQUENCE</scope>
</reference>
<proteinExistence type="predicted"/>
<gene>
    <name evidence="2" type="ORF">Tco_0977298</name>
</gene>
<evidence type="ECO:0000256" key="1">
    <source>
        <dbReference type="SAM" id="MobiDB-lite"/>
    </source>
</evidence>
<feature type="compositionally biased region" description="Basic and acidic residues" evidence="1">
    <location>
        <begin position="49"/>
        <end position="97"/>
    </location>
</feature>